<organism evidence="2 3">
    <name type="scientific">Symbiodinium microadriaticum</name>
    <name type="common">Dinoflagellate</name>
    <name type="synonym">Zooxanthella microadriatica</name>
    <dbReference type="NCBI Taxonomy" id="2951"/>
    <lineage>
        <taxon>Eukaryota</taxon>
        <taxon>Sar</taxon>
        <taxon>Alveolata</taxon>
        <taxon>Dinophyceae</taxon>
        <taxon>Suessiales</taxon>
        <taxon>Symbiodiniaceae</taxon>
        <taxon>Symbiodinium</taxon>
    </lineage>
</organism>
<evidence type="ECO:0000313" key="2">
    <source>
        <dbReference type="EMBL" id="OLP79808.1"/>
    </source>
</evidence>
<proteinExistence type="predicted"/>
<feature type="compositionally biased region" description="Basic and acidic residues" evidence="1">
    <location>
        <begin position="106"/>
        <end position="126"/>
    </location>
</feature>
<dbReference type="AlphaFoldDB" id="A0A1Q9CA76"/>
<feature type="region of interest" description="Disordered" evidence="1">
    <location>
        <begin position="103"/>
        <end position="139"/>
    </location>
</feature>
<keyword evidence="3" id="KW-1185">Reference proteome</keyword>
<accession>A0A1Q9CA76</accession>
<dbReference type="Proteomes" id="UP000186817">
    <property type="component" value="Unassembled WGS sequence"/>
</dbReference>
<name>A0A1Q9CA76_SYMMI</name>
<evidence type="ECO:0008006" key="4">
    <source>
        <dbReference type="Google" id="ProtNLM"/>
    </source>
</evidence>
<evidence type="ECO:0000256" key="1">
    <source>
        <dbReference type="SAM" id="MobiDB-lite"/>
    </source>
</evidence>
<dbReference type="EMBL" id="LSRX01001446">
    <property type="protein sequence ID" value="OLP79808.1"/>
    <property type="molecule type" value="Genomic_DNA"/>
</dbReference>
<sequence>MNCNFLTTTTHTQPPLLSDVWSSRKDLNCLVSAGGAQTASGRDYLGVLPKEACIKECAHQKGCDAALIQDFGRVGNCWLRSNVFLDHCSRAPGFTVWIRVQKGTRHGSDTEPSHTSDEEVAAKESNKSTGRRGLAPAEF</sequence>
<protein>
    <recommendedName>
        <fullName evidence="4">Apple domain-containing protein</fullName>
    </recommendedName>
</protein>
<gene>
    <name evidence="2" type="ORF">AK812_SmicGene39860</name>
</gene>
<evidence type="ECO:0000313" key="3">
    <source>
        <dbReference type="Proteomes" id="UP000186817"/>
    </source>
</evidence>
<dbReference type="OrthoDB" id="10559067at2759"/>
<comment type="caution">
    <text evidence="2">The sequence shown here is derived from an EMBL/GenBank/DDBJ whole genome shotgun (WGS) entry which is preliminary data.</text>
</comment>
<reference evidence="2 3" key="1">
    <citation type="submission" date="2016-02" db="EMBL/GenBank/DDBJ databases">
        <title>Genome analysis of coral dinoflagellate symbionts highlights evolutionary adaptations to a symbiotic lifestyle.</title>
        <authorList>
            <person name="Aranda M."/>
            <person name="Li Y."/>
            <person name="Liew Y.J."/>
            <person name="Baumgarten S."/>
            <person name="Simakov O."/>
            <person name="Wilson M."/>
            <person name="Piel J."/>
            <person name="Ashoor H."/>
            <person name="Bougouffa S."/>
            <person name="Bajic V.B."/>
            <person name="Ryu T."/>
            <person name="Ravasi T."/>
            <person name="Bayer T."/>
            <person name="Micklem G."/>
            <person name="Kim H."/>
            <person name="Bhak J."/>
            <person name="Lajeunesse T.C."/>
            <person name="Voolstra C.R."/>
        </authorList>
    </citation>
    <scope>NUCLEOTIDE SEQUENCE [LARGE SCALE GENOMIC DNA]</scope>
    <source>
        <strain evidence="2 3">CCMP2467</strain>
    </source>
</reference>